<sequence>IPELRLYLHTNVHDRGDFDLHLLKARFDPKDEFVSFPDKYVSMNEAYSEEDFQKELSCSDVFISAAGNAPTGMAAFDAIACGCAPLLSDVGSHKNIAEDLAKISPKFKRNDFLVPCIEVMTRGEVYTNVCEPEPFQERILSLHEKIKKGGHRIFFQEFVDSCDRRNFLSRISEMVEAVERSNPTLCVETV</sequence>
<dbReference type="AlphaFoldDB" id="A0A0F9FT52"/>
<evidence type="ECO:0000313" key="1">
    <source>
        <dbReference type="EMBL" id="KKL54282.1"/>
    </source>
</evidence>
<dbReference type="Gene3D" id="3.40.50.2000">
    <property type="entry name" value="Glycogen Phosphorylase B"/>
    <property type="match status" value="1"/>
</dbReference>
<organism evidence="1">
    <name type="scientific">marine sediment metagenome</name>
    <dbReference type="NCBI Taxonomy" id="412755"/>
    <lineage>
        <taxon>unclassified sequences</taxon>
        <taxon>metagenomes</taxon>
        <taxon>ecological metagenomes</taxon>
    </lineage>
</organism>
<gene>
    <name evidence="1" type="ORF">LCGC14_2266950</name>
</gene>
<dbReference type="SUPFAM" id="SSF53756">
    <property type="entry name" value="UDP-Glycosyltransferase/glycogen phosphorylase"/>
    <property type="match status" value="1"/>
</dbReference>
<comment type="caution">
    <text evidence="1">The sequence shown here is derived from an EMBL/GenBank/DDBJ whole genome shotgun (WGS) entry which is preliminary data.</text>
</comment>
<feature type="non-terminal residue" evidence="1">
    <location>
        <position position="1"/>
    </location>
</feature>
<dbReference type="CDD" id="cd01635">
    <property type="entry name" value="Glycosyltransferase_GTB-type"/>
    <property type="match status" value="1"/>
</dbReference>
<proteinExistence type="predicted"/>
<reference evidence="1" key="1">
    <citation type="journal article" date="2015" name="Nature">
        <title>Complex archaea that bridge the gap between prokaryotes and eukaryotes.</title>
        <authorList>
            <person name="Spang A."/>
            <person name="Saw J.H."/>
            <person name="Jorgensen S.L."/>
            <person name="Zaremba-Niedzwiedzka K."/>
            <person name="Martijn J."/>
            <person name="Lind A.E."/>
            <person name="van Eijk R."/>
            <person name="Schleper C."/>
            <person name="Guy L."/>
            <person name="Ettema T.J."/>
        </authorList>
    </citation>
    <scope>NUCLEOTIDE SEQUENCE</scope>
</reference>
<name>A0A0F9FT52_9ZZZZ</name>
<dbReference type="EMBL" id="LAZR01031254">
    <property type="protein sequence ID" value="KKL54282.1"/>
    <property type="molecule type" value="Genomic_DNA"/>
</dbReference>
<protein>
    <submittedName>
        <fullName evidence="1">Uncharacterized protein</fullName>
    </submittedName>
</protein>
<accession>A0A0F9FT52</accession>